<accession>A0A0L8GYF6</accession>
<protein>
    <submittedName>
        <fullName evidence="2">Uncharacterized protein</fullName>
    </submittedName>
</protein>
<organism evidence="2">
    <name type="scientific">Octopus bimaculoides</name>
    <name type="common">California two-spotted octopus</name>
    <dbReference type="NCBI Taxonomy" id="37653"/>
    <lineage>
        <taxon>Eukaryota</taxon>
        <taxon>Metazoa</taxon>
        <taxon>Spiralia</taxon>
        <taxon>Lophotrochozoa</taxon>
        <taxon>Mollusca</taxon>
        <taxon>Cephalopoda</taxon>
        <taxon>Coleoidea</taxon>
        <taxon>Octopodiformes</taxon>
        <taxon>Octopoda</taxon>
        <taxon>Incirrata</taxon>
        <taxon>Octopodidae</taxon>
        <taxon>Octopus</taxon>
    </lineage>
</organism>
<sequence>MKQMYAEFQAGHICIHVFIYLYFFLQNSVIFSKINVFIFPLFENRKIYQIFS</sequence>
<reference evidence="2" key="1">
    <citation type="submission" date="2015-07" db="EMBL/GenBank/DDBJ databases">
        <title>MeaNS - Measles Nucleotide Surveillance Program.</title>
        <authorList>
            <person name="Tran T."/>
            <person name="Druce J."/>
        </authorList>
    </citation>
    <scope>NUCLEOTIDE SEQUENCE</scope>
    <source>
        <strain evidence="2">UCB-OBI-ISO-001</strain>
        <tissue evidence="2">Gonad</tissue>
    </source>
</reference>
<gene>
    <name evidence="2" type="ORF">OCBIM_22026020mg</name>
</gene>
<evidence type="ECO:0000256" key="1">
    <source>
        <dbReference type="SAM" id="Phobius"/>
    </source>
</evidence>
<feature type="transmembrane region" description="Helical" evidence="1">
    <location>
        <begin position="20"/>
        <end position="42"/>
    </location>
</feature>
<name>A0A0L8GYF6_OCTBM</name>
<evidence type="ECO:0000313" key="2">
    <source>
        <dbReference type="EMBL" id="KOF81874.1"/>
    </source>
</evidence>
<dbReference type="EMBL" id="KQ419957">
    <property type="protein sequence ID" value="KOF81874.1"/>
    <property type="molecule type" value="Genomic_DNA"/>
</dbReference>
<keyword evidence="1" id="KW-0812">Transmembrane</keyword>
<keyword evidence="1" id="KW-1133">Transmembrane helix</keyword>
<keyword evidence="1" id="KW-0472">Membrane</keyword>
<proteinExistence type="predicted"/>
<dbReference type="AlphaFoldDB" id="A0A0L8GYF6"/>